<dbReference type="RefSeq" id="WP_008238515.1">
    <property type="nucleotide sequence ID" value="NZ_AJJU01000004.1"/>
</dbReference>
<evidence type="ECO:0000256" key="1">
    <source>
        <dbReference type="ARBA" id="ARBA00004370"/>
    </source>
</evidence>
<dbReference type="Gene3D" id="2.40.160.50">
    <property type="entry name" value="membrane protein fhac: a member of the omp85/tpsb transporter family"/>
    <property type="match status" value="1"/>
</dbReference>
<proteinExistence type="predicted"/>
<feature type="domain" description="Bacterial surface antigen (D15)" evidence="7">
    <location>
        <begin position="399"/>
        <end position="827"/>
    </location>
</feature>
<evidence type="ECO:0000313" key="8">
    <source>
        <dbReference type="EMBL" id="EID75777.1"/>
    </source>
</evidence>
<dbReference type="Pfam" id="PF01103">
    <property type="entry name" value="Omp85"/>
    <property type="match status" value="1"/>
</dbReference>
<dbReference type="InterPro" id="IPR039910">
    <property type="entry name" value="D15-like"/>
</dbReference>
<dbReference type="PROSITE" id="PS51257">
    <property type="entry name" value="PROKAR_LIPOPROTEIN"/>
    <property type="match status" value="1"/>
</dbReference>
<evidence type="ECO:0000256" key="5">
    <source>
        <dbReference type="ARBA" id="ARBA00023237"/>
    </source>
</evidence>
<keyword evidence="3 6" id="KW-0732">Signal</keyword>
<evidence type="ECO:0000256" key="2">
    <source>
        <dbReference type="ARBA" id="ARBA00022692"/>
    </source>
</evidence>
<evidence type="ECO:0000313" key="9">
    <source>
        <dbReference type="Proteomes" id="UP000005938"/>
    </source>
</evidence>
<sequence>MKSACTKIAVITLFVLFSSCNAVKRVPEDGLLLTKNTLLENGNEVSNDTLESLFYQKPNSRLLRTPIRLHIYNLAAEDPEANYKEWLEKKPKRHSRLAKFLSEKQVQRLGRSFWSYGIHNALKNTGEPPTIIDPLKTSRTASRLKSYYNSKGYFNSEVDYTIIPLEHQKKRGEVSYTVNTGKPYYLDTITTTIASHAVDSIYQLHKKQSFIKTGNQYDLLKFGNERTRLTTIFRNSGLYTFQQSSINFEIARDTTQNSNDFKMPVTLFIENLTRRDNGRLIEIPYQVHHIKKINIYADYTFQNQKDNLDSISHNNYTIFYHNKLRYRPKALTDAMAISAETVYTDNDRALTYRQINNLRTFKYPNIEYKYIANDSLQNNLEANIYLSPIDRFSLEFNTDVSHSNIQDFGISFSTSLISRNIFRGAETLELSARGTLGSQKNAANSDQFFNISEIGGDIKLSFPRIFFPIKTNRWIPKYMLPETRLQFGTSIQENIGLDKRSFNGITRYSWSPSTTHKNVLEMLNIQFINNMNVDNFFNVYQSTYNRLNSIAKNYPVNPDYLDDNGNLSINTGGAQNFIMDVQNNTLQLSDEDNQAVRSIEERRVRLTDNNLIFASNFTFTQNNRTNFTDNNFSQFRAKLELAGNILSALAQPFNFEKNEHEKYLVFGVQFSQYVKTEFDYIKYWQINRENVLAFRAFAGIAIPYGNSSNIPFSRSYFAGGSNDNRAWQAYSLGPGSSGSTNDFNEANMKLAFNLEYRFPIFGGFKGALFADAGNIWNILDDVNDPSSQFQSIDSIKDIALGSGFGLRYDFSFFVLRFDTGFKTYNPALPTGQRWFKHYNFSNAVFNIGINYPF</sequence>
<dbReference type="EMBL" id="AJJU01000004">
    <property type="protein sequence ID" value="EID75777.1"/>
    <property type="molecule type" value="Genomic_DNA"/>
</dbReference>
<dbReference type="GO" id="GO:0019867">
    <property type="term" value="C:outer membrane"/>
    <property type="evidence" value="ECO:0007669"/>
    <property type="project" value="InterPro"/>
</dbReference>
<feature type="chain" id="PRO_5003636153" description="Bacterial surface antigen (D15) domain-containing protein" evidence="6">
    <location>
        <begin position="25"/>
        <end position="853"/>
    </location>
</feature>
<comment type="caution">
    <text evidence="8">The sequence shown here is derived from an EMBL/GenBank/DDBJ whole genome shotgun (WGS) entry which is preliminary data.</text>
</comment>
<name>I0WHB1_9FLAO</name>
<dbReference type="PATRIC" id="fig|946077.3.peg.1252"/>
<keyword evidence="5" id="KW-0998">Cell outer membrane</keyword>
<dbReference type="PANTHER" id="PTHR12815">
    <property type="entry name" value="SORTING AND ASSEMBLY MACHINERY SAMM50 PROTEIN FAMILY MEMBER"/>
    <property type="match status" value="1"/>
</dbReference>
<evidence type="ECO:0000256" key="3">
    <source>
        <dbReference type="ARBA" id="ARBA00022729"/>
    </source>
</evidence>
<keyword evidence="2" id="KW-0812">Transmembrane</keyword>
<evidence type="ECO:0000259" key="7">
    <source>
        <dbReference type="Pfam" id="PF01103"/>
    </source>
</evidence>
<protein>
    <recommendedName>
        <fullName evidence="7">Bacterial surface antigen (D15) domain-containing protein</fullName>
    </recommendedName>
</protein>
<organism evidence="8 9">
    <name type="scientific">Imtechella halotolerans K1</name>
    <dbReference type="NCBI Taxonomy" id="946077"/>
    <lineage>
        <taxon>Bacteria</taxon>
        <taxon>Pseudomonadati</taxon>
        <taxon>Bacteroidota</taxon>
        <taxon>Flavobacteriia</taxon>
        <taxon>Flavobacteriales</taxon>
        <taxon>Flavobacteriaceae</taxon>
        <taxon>Imtechella</taxon>
    </lineage>
</organism>
<dbReference type="InterPro" id="IPR000184">
    <property type="entry name" value="Bac_surfAg_D15"/>
</dbReference>
<keyword evidence="9" id="KW-1185">Reference proteome</keyword>
<evidence type="ECO:0000256" key="4">
    <source>
        <dbReference type="ARBA" id="ARBA00023136"/>
    </source>
</evidence>
<reference evidence="8 9" key="1">
    <citation type="journal article" date="2012" name="J. Bacteriol.">
        <title>Genome Sequence of the Halotolerant Bacterium Imtechella halotolerans K1T.</title>
        <authorList>
            <person name="Kumar S."/>
            <person name="Vikram S."/>
            <person name="Subramanian S."/>
            <person name="Raghava G.P."/>
            <person name="Pinnaka A.K."/>
        </authorList>
    </citation>
    <scope>NUCLEOTIDE SEQUENCE [LARGE SCALE GENOMIC DNA]</scope>
    <source>
        <strain evidence="8 9">K1</strain>
    </source>
</reference>
<keyword evidence="4" id="KW-0472">Membrane</keyword>
<dbReference type="eggNOG" id="COG4775">
    <property type="taxonomic scope" value="Bacteria"/>
</dbReference>
<dbReference type="OrthoDB" id="9814535at2"/>
<dbReference type="AlphaFoldDB" id="I0WHB1"/>
<evidence type="ECO:0000256" key="6">
    <source>
        <dbReference type="SAM" id="SignalP"/>
    </source>
</evidence>
<dbReference type="PANTHER" id="PTHR12815:SF47">
    <property type="entry name" value="TRANSLOCATION AND ASSEMBLY MODULE SUBUNIT TAMA"/>
    <property type="match status" value="1"/>
</dbReference>
<comment type="subcellular location">
    <subcellularLocation>
        <location evidence="1">Membrane</location>
    </subcellularLocation>
</comment>
<gene>
    <name evidence="8" type="ORF">W5A_06168</name>
</gene>
<dbReference type="STRING" id="946077.W5A_06168"/>
<accession>I0WHB1</accession>
<feature type="signal peptide" evidence="6">
    <location>
        <begin position="1"/>
        <end position="24"/>
    </location>
</feature>
<dbReference type="Proteomes" id="UP000005938">
    <property type="component" value="Unassembled WGS sequence"/>
</dbReference>